<keyword evidence="9" id="KW-1185">Reference proteome</keyword>
<dbReference type="EMBL" id="JBHULV010000038">
    <property type="protein sequence ID" value="MFD2732245.1"/>
    <property type="molecule type" value="Genomic_DNA"/>
</dbReference>
<dbReference type="PROSITE" id="PS50110">
    <property type="entry name" value="RESPONSE_REGULATORY"/>
    <property type="match status" value="1"/>
</dbReference>
<sequence length="205" mass="23068">MQIILVDDHSILLDGLKNLLQEVPDYEVVACCTNGHYAICHLKTDAIDLMVADYSMPDMDGLLLIKEAKSIRPDLKIIVLTMHDEPHKVQEMMALGIDGYILKKYAQQELLTALSVVGNGGKFWSNEVSNILVRGLGLKAEELILTDREVEVLKLIMQEKSSKEIAAELFISERTVETHRKNMIRKTNSSSTVGLIKYAYEHDLV</sequence>
<dbReference type="Proteomes" id="UP001597546">
    <property type="component" value="Unassembled WGS sequence"/>
</dbReference>
<evidence type="ECO:0000259" key="6">
    <source>
        <dbReference type="PROSITE" id="PS50043"/>
    </source>
</evidence>
<dbReference type="SUPFAM" id="SSF46894">
    <property type="entry name" value="C-terminal effector domain of the bipartite response regulators"/>
    <property type="match status" value="1"/>
</dbReference>
<evidence type="ECO:0000256" key="5">
    <source>
        <dbReference type="PROSITE-ProRule" id="PRU00169"/>
    </source>
</evidence>
<dbReference type="PANTHER" id="PTHR43214:SF41">
    <property type="entry name" value="NITRATE_NITRITE RESPONSE REGULATOR PROTEIN NARP"/>
    <property type="match status" value="1"/>
</dbReference>
<dbReference type="InterPro" id="IPR058245">
    <property type="entry name" value="NreC/VraR/RcsB-like_REC"/>
</dbReference>
<accession>A0ABW5TUQ3</accession>
<dbReference type="CDD" id="cd17535">
    <property type="entry name" value="REC_NarL-like"/>
    <property type="match status" value="1"/>
</dbReference>
<keyword evidence="4" id="KW-0804">Transcription</keyword>
<evidence type="ECO:0000256" key="3">
    <source>
        <dbReference type="ARBA" id="ARBA00023125"/>
    </source>
</evidence>
<dbReference type="PRINTS" id="PR00038">
    <property type="entry name" value="HTHLUXR"/>
</dbReference>
<evidence type="ECO:0000313" key="9">
    <source>
        <dbReference type="Proteomes" id="UP001597546"/>
    </source>
</evidence>
<organism evidence="8 9">
    <name type="scientific">Pedobacter alpinus</name>
    <dbReference type="NCBI Taxonomy" id="1590643"/>
    <lineage>
        <taxon>Bacteria</taxon>
        <taxon>Pseudomonadati</taxon>
        <taxon>Bacteroidota</taxon>
        <taxon>Sphingobacteriia</taxon>
        <taxon>Sphingobacteriales</taxon>
        <taxon>Sphingobacteriaceae</taxon>
        <taxon>Pedobacter</taxon>
    </lineage>
</organism>
<keyword evidence="3" id="KW-0238">DNA-binding</keyword>
<evidence type="ECO:0000259" key="7">
    <source>
        <dbReference type="PROSITE" id="PS50110"/>
    </source>
</evidence>
<feature type="domain" description="Response regulatory" evidence="7">
    <location>
        <begin position="2"/>
        <end position="118"/>
    </location>
</feature>
<protein>
    <submittedName>
        <fullName evidence="8">Response regulator</fullName>
    </submittedName>
</protein>
<dbReference type="InterPro" id="IPR011006">
    <property type="entry name" value="CheY-like_superfamily"/>
</dbReference>
<keyword evidence="2" id="KW-0805">Transcription regulation</keyword>
<keyword evidence="1 5" id="KW-0597">Phosphoprotein</keyword>
<dbReference type="InterPro" id="IPR016032">
    <property type="entry name" value="Sig_transdc_resp-reg_C-effctor"/>
</dbReference>
<dbReference type="PANTHER" id="PTHR43214">
    <property type="entry name" value="TWO-COMPONENT RESPONSE REGULATOR"/>
    <property type="match status" value="1"/>
</dbReference>
<evidence type="ECO:0000256" key="4">
    <source>
        <dbReference type="ARBA" id="ARBA00023163"/>
    </source>
</evidence>
<feature type="domain" description="HTH luxR-type" evidence="6">
    <location>
        <begin position="138"/>
        <end position="203"/>
    </location>
</feature>
<comment type="caution">
    <text evidence="8">The sequence shown here is derived from an EMBL/GenBank/DDBJ whole genome shotgun (WGS) entry which is preliminary data.</text>
</comment>
<dbReference type="Pfam" id="PF00072">
    <property type="entry name" value="Response_reg"/>
    <property type="match status" value="1"/>
</dbReference>
<evidence type="ECO:0000256" key="2">
    <source>
        <dbReference type="ARBA" id="ARBA00023015"/>
    </source>
</evidence>
<dbReference type="InterPro" id="IPR001789">
    <property type="entry name" value="Sig_transdc_resp-reg_receiver"/>
</dbReference>
<dbReference type="InterPro" id="IPR000792">
    <property type="entry name" value="Tscrpt_reg_LuxR_C"/>
</dbReference>
<dbReference type="Pfam" id="PF00196">
    <property type="entry name" value="GerE"/>
    <property type="match status" value="1"/>
</dbReference>
<proteinExistence type="predicted"/>
<evidence type="ECO:0000313" key="8">
    <source>
        <dbReference type="EMBL" id="MFD2732245.1"/>
    </source>
</evidence>
<dbReference type="PROSITE" id="PS50043">
    <property type="entry name" value="HTH_LUXR_2"/>
    <property type="match status" value="1"/>
</dbReference>
<dbReference type="CDD" id="cd06170">
    <property type="entry name" value="LuxR_C_like"/>
    <property type="match status" value="1"/>
</dbReference>
<name>A0ABW5TUQ3_9SPHI</name>
<dbReference type="SMART" id="SM00421">
    <property type="entry name" value="HTH_LUXR"/>
    <property type="match status" value="1"/>
</dbReference>
<reference evidence="9" key="1">
    <citation type="journal article" date="2019" name="Int. J. Syst. Evol. Microbiol.">
        <title>The Global Catalogue of Microorganisms (GCM) 10K type strain sequencing project: providing services to taxonomists for standard genome sequencing and annotation.</title>
        <authorList>
            <consortium name="The Broad Institute Genomics Platform"/>
            <consortium name="The Broad Institute Genome Sequencing Center for Infectious Disease"/>
            <person name="Wu L."/>
            <person name="Ma J."/>
        </authorList>
    </citation>
    <scope>NUCLEOTIDE SEQUENCE [LARGE SCALE GENOMIC DNA]</scope>
    <source>
        <strain evidence="9">KCTC 42456</strain>
    </source>
</reference>
<dbReference type="InterPro" id="IPR039420">
    <property type="entry name" value="WalR-like"/>
</dbReference>
<gene>
    <name evidence="8" type="ORF">ACFSSE_11080</name>
</gene>
<dbReference type="SUPFAM" id="SSF52172">
    <property type="entry name" value="CheY-like"/>
    <property type="match status" value="1"/>
</dbReference>
<dbReference type="RefSeq" id="WP_379047801.1">
    <property type="nucleotide sequence ID" value="NZ_JBHSKW010000068.1"/>
</dbReference>
<feature type="modified residue" description="4-aspartylphosphate" evidence="5">
    <location>
        <position position="53"/>
    </location>
</feature>
<dbReference type="Gene3D" id="3.40.50.2300">
    <property type="match status" value="1"/>
</dbReference>
<evidence type="ECO:0000256" key="1">
    <source>
        <dbReference type="ARBA" id="ARBA00022553"/>
    </source>
</evidence>
<dbReference type="SMART" id="SM00448">
    <property type="entry name" value="REC"/>
    <property type="match status" value="1"/>
</dbReference>